<evidence type="ECO:0000313" key="14">
    <source>
        <dbReference type="Proteomes" id="UP000283512"/>
    </source>
</evidence>
<evidence type="ECO:0000313" key="13">
    <source>
        <dbReference type="Proteomes" id="UP000095657"/>
    </source>
</evidence>
<dbReference type="InterPro" id="IPR008979">
    <property type="entry name" value="Galactose-bd-like_sf"/>
</dbReference>
<accession>A0A174KJS4</accession>
<reference evidence="10 13" key="1">
    <citation type="submission" date="2015-09" db="EMBL/GenBank/DDBJ databases">
        <authorList>
            <consortium name="Pathogen Informatics"/>
        </authorList>
    </citation>
    <scope>NUCLEOTIDE SEQUENCE [LARGE SCALE GENOMIC DNA]</scope>
    <source>
        <strain evidence="10 13">2789STDY5834880</strain>
    </source>
</reference>
<dbReference type="GO" id="GO:0000224">
    <property type="term" value="F:peptide-N4-(N-acetyl-beta-glucosaminyl)asparagine amidase activity"/>
    <property type="evidence" value="ECO:0007669"/>
    <property type="project" value="UniProtKB-EC"/>
</dbReference>
<dbReference type="Proteomes" id="UP000283512">
    <property type="component" value="Unassembled WGS sequence"/>
</dbReference>
<comment type="subcellular location">
    <subcellularLocation>
        <location evidence="3">Cytoplasm</location>
    </subcellularLocation>
</comment>
<comment type="cofactor">
    <cofactor evidence="2">
        <name>Zn(2+)</name>
        <dbReference type="ChEBI" id="CHEBI:29105"/>
    </cofactor>
</comment>
<feature type="signal peptide" evidence="8">
    <location>
        <begin position="1"/>
        <end position="22"/>
    </location>
</feature>
<sequence>MKTRLFICVCILFSLLSCSSSEKEQLETALAFADTNRAELEKVLEYYKNDSLKLKAAIYLIENMPLYYTYKGSDLDSLHIALEQYAVSDSYDKHLEYLKRFPYRNLFKEYDAKVITSEYLIENIEYSFKVWRETPWGKYVSFDNFCEFILPYRIKDEPLTHWKKDFYHRFKPVLDSLYQGTDVVEATSCLSNYATSLHWKYQNELTGPHLSAQLLLELQLGDCTSIADFGCYMLRSVGIPAGIDTYLWSPVSHVAHVWNVVLDTTGYTIPFNFGARKLKRGEQFGYRQGKVYRHTYALQKERLDAVLQNKKFGIALANICLKDVSSLYFPSNEIMVDCELIKDRKEGHSVWVAIFNRRGWFPIGEGRYKEGKAIFNDIEEGLIYMTLYAQDGKLKEASFPFKIDKESGCLLYYRPKADSCQMSVTRKWPLQGGIRSYIQRMAYGRFEGANRKDFSDAKVMLQLKNYPRKMFNEVKIKDSSKYRYVRYISADWFPGDIAEVAWYADTLGQTKLQGELMSTLPYKGSRTVSGRSAMDGDPLTFFTSSEKPGWVGLDLNTPKQVGSIRYTPRNDDNFVRVGDKYELFYFSADGWKSLGVKVAEEPKLIYNNVPSHALYWLRDLTRGNEEQVFTYYDNKQIFTEGYWNLLF</sequence>
<evidence type="ECO:0000256" key="2">
    <source>
        <dbReference type="ARBA" id="ARBA00001947"/>
    </source>
</evidence>
<evidence type="ECO:0000256" key="4">
    <source>
        <dbReference type="ARBA" id="ARBA00012158"/>
    </source>
</evidence>
<name>A0A174KJS4_9BACE</name>
<dbReference type="PANTHER" id="PTHR35532:SF5">
    <property type="entry name" value="CARBOHYDRATE-BINDING DOMAIN-CONTAINING PROTEIN"/>
    <property type="match status" value="1"/>
</dbReference>
<dbReference type="Pfam" id="PF01841">
    <property type="entry name" value="Transglut_core"/>
    <property type="match status" value="1"/>
</dbReference>
<evidence type="ECO:0000313" key="12">
    <source>
        <dbReference type="EMBL" id="RHH94104.1"/>
    </source>
</evidence>
<dbReference type="EMBL" id="QRKD01000002">
    <property type="protein sequence ID" value="RHH94104.1"/>
    <property type="molecule type" value="Genomic_DNA"/>
</dbReference>
<keyword evidence="8" id="KW-0732">Signal</keyword>
<evidence type="ECO:0000256" key="8">
    <source>
        <dbReference type="SAM" id="SignalP"/>
    </source>
</evidence>
<dbReference type="STRING" id="47678.ERS852494_01502"/>
<dbReference type="SUPFAM" id="SSF49785">
    <property type="entry name" value="Galactose-binding domain-like"/>
    <property type="match status" value="1"/>
</dbReference>
<dbReference type="GO" id="GO:0005737">
    <property type="term" value="C:cytoplasm"/>
    <property type="evidence" value="ECO:0007669"/>
    <property type="project" value="UniProtKB-SubCell"/>
</dbReference>
<dbReference type="InterPro" id="IPR038765">
    <property type="entry name" value="Papain-like_cys_pep_sf"/>
</dbReference>
<evidence type="ECO:0000256" key="3">
    <source>
        <dbReference type="ARBA" id="ARBA00004496"/>
    </source>
</evidence>
<reference evidence="14 15" key="2">
    <citation type="submission" date="2018-08" db="EMBL/GenBank/DDBJ databases">
        <title>A genome reference for cultivated species of the human gut microbiota.</title>
        <authorList>
            <person name="Zou Y."/>
            <person name="Xue W."/>
            <person name="Luo G."/>
        </authorList>
    </citation>
    <scope>NUCLEOTIDE SEQUENCE [LARGE SCALE GENOMIC DNA]</scope>
    <source>
        <strain evidence="12 14">AM16-49B</strain>
        <strain evidence="11 15">OF02-6LB</strain>
    </source>
</reference>
<evidence type="ECO:0000256" key="1">
    <source>
        <dbReference type="ARBA" id="ARBA00001650"/>
    </source>
</evidence>
<dbReference type="RefSeq" id="WP_055170935.1">
    <property type="nucleotide sequence ID" value="NZ_CAXSLD010000005.1"/>
</dbReference>
<dbReference type="AlphaFoldDB" id="A0A174KJS4"/>
<keyword evidence="6" id="KW-0963">Cytoplasm</keyword>
<protein>
    <recommendedName>
        <fullName evidence="5">Peptide-N(4)-(N-acetyl-beta-glucosaminyl)asparagine amidase</fullName>
        <ecNumber evidence="4">3.5.1.52</ecNumber>
    </recommendedName>
    <alternativeName>
        <fullName evidence="7">Peptide:N-glycanase</fullName>
    </alternativeName>
</protein>
<evidence type="ECO:0000256" key="7">
    <source>
        <dbReference type="ARBA" id="ARBA00032901"/>
    </source>
</evidence>
<evidence type="ECO:0000256" key="5">
    <source>
        <dbReference type="ARBA" id="ARBA00018546"/>
    </source>
</evidence>
<dbReference type="Gene3D" id="2.60.120.260">
    <property type="entry name" value="Galactose-binding domain-like"/>
    <property type="match status" value="2"/>
</dbReference>
<dbReference type="Proteomes" id="UP000095657">
    <property type="component" value="Unassembled WGS sequence"/>
</dbReference>
<proteinExistence type="predicted"/>
<dbReference type="SUPFAM" id="SSF54001">
    <property type="entry name" value="Cysteine proteinases"/>
    <property type="match status" value="1"/>
</dbReference>
<dbReference type="EMBL" id="CZAI01000003">
    <property type="protein sequence ID" value="CUP10736.1"/>
    <property type="molecule type" value="Genomic_DNA"/>
</dbReference>
<dbReference type="EMBL" id="QSCS01000037">
    <property type="protein sequence ID" value="RGY22569.1"/>
    <property type="molecule type" value="Genomic_DNA"/>
</dbReference>
<dbReference type="EC" id="3.5.1.52" evidence="4"/>
<evidence type="ECO:0000259" key="9">
    <source>
        <dbReference type="Pfam" id="PF01841"/>
    </source>
</evidence>
<dbReference type="Proteomes" id="UP000284431">
    <property type="component" value="Unassembled WGS sequence"/>
</dbReference>
<dbReference type="PANTHER" id="PTHR35532">
    <property type="entry name" value="SIMILAR TO POLYHYDROXYALKANOATE DEPOLYMERASE"/>
    <property type="match status" value="1"/>
</dbReference>
<dbReference type="PROSITE" id="PS51257">
    <property type="entry name" value="PROKAR_LIPOPROTEIN"/>
    <property type="match status" value="1"/>
</dbReference>
<evidence type="ECO:0000313" key="10">
    <source>
        <dbReference type="EMBL" id="CUP10736.1"/>
    </source>
</evidence>
<evidence type="ECO:0000313" key="15">
    <source>
        <dbReference type="Proteomes" id="UP000284431"/>
    </source>
</evidence>
<dbReference type="InterPro" id="IPR002931">
    <property type="entry name" value="Transglutaminase-like"/>
</dbReference>
<organism evidence="10 13">
    <name type="scientific">Bacteroides caccae</name>
    <dbReference type="NCBI Taxonomy" id="47678"/>
    <lineage>
        <taxon>Bacteria</taxon>
        <taxon>Pseudomonadati</taxon>
        <taxon>Bacteroidota</taxon>
        <taxon>Bacteroidia</taxon>
        <taxon>Bacteroidales</taxon>
        <taxon>Bacteroidaceae</taxon>
        <taxon>Bacteroides</taxon>
    </lineage>
</organism>
<evidence type="ECO:0000313" key="11">
    <source>
        <dbReference type="EMBL" id="RGY22569.1"/>
    </source>
</evidence>
<gene>
    <name evidence="12" type="ORF">DW190_05415</name>
    <name evidence="11" type="ORF">DXA49_18870</name>
    <name evidence="10" type="ORF">ERS852494_01502</name>
</gene>
<comment type="catalytic activity">
    <reaction evidence="1">
        <text>Hydrolysis of an N(4)-(acetyl-beta-D-glucosaminyl)asparagine residue in which the glucosamine residue may be further glycosylated, to yield a (substituted) N-acetyl-beta-D-glucosaminylamine and a peptide containing an aspartate residue.</text>
        <dbReference type="EC" id="3.5.1.52"/>
    </reaction>
</comment>
<evidence type="ECO:0000256" key="6">
    <source>
        <dbReference type="ARBA" id="ARBA00022490"/>
    </source>
</evidence>
<feature type="domain" description="Transglutaminase-like" evidence="9">
    <location>
        <begin position="182"/>
        <end position="263"/>
    </location>
</feature>
<feature type="chain" id="PRO_5041795221" description="Peptide-N(4)-(N-acetyl-beta-glucosaminyl)asparagine amidase" evidence="8">
    <location>
        <begin position="23"/>
        <end position="647"/>
    </location>
</feature>